<evidence type="ECO:0000313" key="3">
    <source>
        <dbReference type="Proteomes" id="UP000588098"/>
    </source>
</evidence>
<dbReference type="SUPFAM" id="SSF46689">
    <property type="entry name" value="Homeodomain-like"/>
    <property type="match status" value="1"/>
</dbReference>
<evidence type="ECO:0000313" key="2">
    <source>
        <dbReference type="EMBL" id="MBB5939531.1"/>
    </source>
</evidence>
<evidence type="ECO:0000259" key="1">
    <source>
        <dbReference type="Pfam" id="PF13518"/>
    </source>
</evidence>
<organism evidence="2 3">
    <name type="scientific">Streptomyces zagrosensis</name>
    <dbReference type="NCBI Taxonomy" id="1042984"/>
    <lineage>
        <taxon>Bacteria</taxon>
        <taxon>Bacillati</taxon>
        <taxon>Actinomycetota</taxon>
        <taxon>Actinomycetes</taxon>
        <taxon>Kitasatosporales</taxon>
        <taxon>Streptomycetaceae</taxon>
        <taxon>Streptomyces</taxon>
    </lineage>
</organism>
<feature type="domain" description="Insertion element IS150 protein InsJ-like helix-turn-helix" evidence="1">
    <location>
        <begin position="20"/>
        <end position="69"/>
    </location>
</feature>
<dbReference type="InterPro" id="IPR055247">
    <property type="entry name" value="InsJ-like_HTH"/>
</dbReference>
<comment type="caution">
    <text evidence="2">The sequence shown here is derived from an EMBL/GenBank/DDBJ whole genome shotgun (WGS) entry which is preliminary data.</text>
</comment>
<dbReference type="RefSeq" id="WP_312867121.1">
    <property type="nucleotide sequence ID" value="NZ_JACHJL010000024.1"/>
</dbReference>
<dbReference type="Proteomes" id="UP000588098">
    <property type="component" value="Unassembled WGS sequence"/>
</dbReference>
<dbReference type="InterPro" id="IPR009057">
    <property type="entry name" value="Homeodomain-like_sf"/>
</dbReference>
<dbReference type="Pfam" id="PF13518">
    <property type="entry name" value="HTH_28"/>
    <property type="match status" value="1"/>
</dbReference>
<accession>A0A7W9QG74</accession>
<proteinExistence type="predicted"/>
<gene>
    <name evidence="2" type="ORF">FHS42_006625</name>
</gene>
<reference evidence="2 3" key="1">
    <citation type="submission" date="2020-08" db="EMBL/GenBank/DDBJ databases">
        <title>Genomic Encyclopedia of Type Strains, Phase III (KMG-III): the genomes of soil and plant-associated and newly described type strains.</title>
        <authorList>
            <person name="Whitman W."/>
        </authorList>
    </citation>
    <scope>NUCLEOTIDE SEQUENCE [LARGE SCALE GENOMIC DNA]</scope>
    <source>
        <strain evidence="2 3">CECT 8305</strain>
    </source>
</reference>
<protein>
    <recommendedName>
        <fullName evidence="1">Insertion element IS150 protein InsJ-like helix-turn-helix domain-containing protein</fullName>
    </recommendedName>
</protein>
<dbReference type="EMBL" id="JACHJL010000024">
    <property type="protein sequence ID" value="MBB5939531.1"/>
    <property type="molecule type" value="Genomic_DNA"/>
</dbReference>
<name>A0A7W9QG74_9ACTN</name>
<sequence length="133" mass="13531">MSDLVGDARHLSPSAQEVLRLRAVAALVAGREREDVAAFSGVSLKAVGGWWAKWQAGGREALVTRPRGKPVGVHQVLGQAELAAETHRFFRGVGVAQASRGALGVGYGFAGFGGVSEGCVCAGLCGGSERGGG</sequence>
<dbReference type="AlphaFoldDB" id="A0A7W9QG74"/>
<keyword evidence="3" id="KW-1185">Reference proteome</keyword>